<name>A0A226EAP0_FOLCA</name>
<dbReference type="EMBL" id="LNIX01000005">
    <property type="protein sequence ID" value="OXA53881.1"/>
    <property type="molecule type" value="Genomic_DNA"/>
</dbReference>
<comment type="caution">
    <text evidence="1">The sequence shown here is derived from an EMBL/GenBank/DDBJ whole genome shotgun (WGS) entry which is preliminary data.</text>
</comment>
<proteinExistence type="predicted"/>
<evidence type="ECO:0000313" key="2">
    <source>
        <dbReference type="Proteomes" id="UP000198287"/>
    </source>
</evidence>
<gene>
    <name evidence="1" type="ORF">Fcan01_11251</name>
</gene>
<protein>
    <submittedName>
        <fullName evidence="1">Uncharacterized protein</fullName>
    </submittedName>
</protein>
<sequence length="626" mass="71125">MDSFSQSDPNNFVFNHKIEFFDTFASCQATLTWEKTPPSSHSLAVFNSLNFLLPILTSIVPQNATPLHLFPRIAKFAHVQHKGNLCFLQFVFDLRPHLDWKVPNLTSKLSSYGKLLSTLVTTSHKFLVLIVPTNFFTITKKNLDAVRNMFVKVLLFQYPLAGIHYYCKHCPIQQYLYFDNHDVAFLDKSVAFEQLSVSLFAYSAELDLKLRNPNDFGRPPVATAVLLRSYLQLGNKLDSSHYTRADIALKTFSFLQLLDFVLLEDAVNADLVKNSSAREHYSIQIPTMGRVDTSSAEWDRSVVLVGEEVYNFLTCAGVTSARIGYAAYLSPADGWCWILMVASLMITTVLVAFRSRPLTSENQNFKLYLETLLSLMGALLERWKATYTTDTITPLKLVSPFEKFKNVVNFTFYSAVGIEQEPFYDDPSIGTPVPQLFFAFRILLNSDVTWISDLARNILTQTPLGGYIHLKSVAYHWPAHFHGNLTRPTCMGKVYVDNAEKVEAILPYANRVGAKGNIKFVAGTDKLATSWTGWSWNAWMLKFDLSRARRLIEMQKMIISSGIYSRWDALYRRLRRMKLFQDFDQYDGMDAVFNKEAGLGSNISSALTIFGDLLICSVWTGINYIL</sequence>
<keyword evidence="2" id="KW-1185">Reference proteome</keyword>
<dbReference type="Proteomes" id="UP000198287">
    <property type="component" value="Unassembled WGS sequence"/>
</dbReference>
<evidence type="ECO:0000313" key="1">
    <source>
        <dbReference type="EMBL" id="OXA53881.1"/>
    </source>
</evidence>
<accession>A0A226EAP0</accession>
<reference evidence="1 2" key="1">
    <citation type="submission" date="2015-12" db="EMBL/GenBank/DDBJ databases">
        <title>The genome of Folsomia candida.</title>
        <authorList>
            <person name="Faddeeva A."/>
            <person name="Derks M.F."/>
            <person name="Anvar Y."/>
            <person name="Smit S."/>
            <person name="Van Straalen N."/>
            <person name="Roelofs D."/>
        </authorList>
    </citation>
    <scope>NUCLEOTIDE SEQUENCE [LARGE SCALE GENOMIC DNA]</scope>
    <source>
        <strain evidence="1 2">VU population</strain>
        <tissue evidence="1">Whole body</tissue>
    </source>
</reference>
<dbReference type="AlphaFoldDB" id="A0A226EAP0"/>
<organism evidence="1 2">
    <name type="scientific">Folsomia candida</name>
    <name type="common">Springtail</name>
    <dbReference type="NCBI Taxonomy" id="158441"/>
    <lineage>
        <taxon>Eukaryota</taxon>
        <taxon>Metazoa</taxon>
        <taxon>Ecdysozoa</taxon>
        <taxon>Arthropoda</taxon>
        <taxon>Hexapoda</taxon>
        <taxon>Collembola</taxon>
        <taxon>Entomobryomorpha</taxon>
        <taxon>Isotomoidea</taxon>
        <taxon>Isotomidae</taxon>
        <taxon>Proisotominae</taxon>
        <taxon>Folsomia</taxon>
    </lineage>
</organism>